<proteinExistence type="predicted"/>
<dbReference type="RefSeq" id="WP_234761624.1">
    <property type="nucleotide sequence ID" value="NZ_JAKEIP010000016.1"/>
</dbReference>
<dbReference type="Proteomes" id="UP001139384">
    <property type="component" value="Unassembled WGS sequence"/>
</dbReference>
<keyword evidence="2" id="KW-1185">Reference proteome</keyword>
<reference evidence="1" key="1">
    <citation type="submission" date="2022-01" db="EMBL/GenBank/DDBJ databases">
        <title>Draft Genome Sequences of Seven Type Strains of the Genus Streptomyces.</title>
        <authorList>
            <person name="Aziz S."/>
            <person name="Coretto E."/>
            <person name="Chronakova A."/>
            <person name="Sproer C."/>
            <person name="Huber K."/>
            <person name="Nouioui I."/>
            <person name="Gross H."/>
        </authorList>
    </citation>
    <scope>NUCLEOTIDE SEQUENCE</scope>
    <source>
        <strain evidence="1">DSM 103493</strain>
    </source>
</reference>
<sequence length="182" mass="20378">MIIWLNGTFGAGKTTTAGELVDLVPDATVFDAEYVGYMLQHVQKLPQVTDFQHWPPWRHLVVETATQLLGYLGGALVVPQTVLVERYWTEIRGGLEKAGIPVHHFVLHSDPETLTRRIETDDVTNTQFPKARQWRLDHRAAYRDALPWLSREAEVVDTAPLSPQQVARLIADAVSAESADSV</sequence>
<evidence type="ECO:0000313" key="1">
    <source>
        <dbReference type="EMBL" id="MCF1593303.1"/>
    </source>
</evidence>
<protein>
    <submittedName>
        <fullName evidence="1">AAA family ATPase</fullName>
    </submittedName>
</protein>
<evidence type="ECO:0000313" key="2">
    <source>
        <dbReference type="Proteomes" id="UP001139384"/>
    </source>
</evidence>
<dbReference type="EMBL" id="JAKEIP010000016">
    <property type="protein sequence ID" value="MCF1593303.1"/>
    <property type="molecule type" value="Genomic_DNA"/>
</dbReference>
<dbReference type="Gene3D" id="3.40.50.300">
    <property type="entry name" value="P-loop containing nucleotide triphosphate hydrolases"/>
    <property type="match status" value="1"/>
</dbReference>
<dbReference type="Pfam" id="PF13671">
    <property type="entry name" value="AAA_33"/>
    <property type="match status" value="1"/>
</dbReference>
<organism evidence="1 2">
    <name type="scientific">Streptomyces muensis</name>
    <dbReference type="NCBI Taxonomy" id="1077944"/>
    <lineage>
        <taxon>Bacteria</taxon>
        <taxon>Bacillati</taxon>
        <taxon>Actinomycetota</taxon>
        <taxon>Actinomycetes</taxon>
        <taxon>Kitasatosporales</taxon>
        <taxon>Streptomycetaceae</taxon>
        <taxon>Streptomyces</taxon>
    </lineage>
</organism>
<gene>
    <name evidence="1" type="ORF">L0P92_06905</name>
</gene>
<name>A0A9X1PUD6_STRM4</name>
<dbReference type="AlphaFoldDB" id="A0A9X1PUD6"/>
<accession>A0A9X1PUD6</accession>
<dbReference type="InterPro" id="IPR027417">
    <property type="entry name" value="P-loop_NTPase"/>
</dbReference>
<dbReference type="SUPFAM" id="SSF52540">
    <property type="entry name" value="P-loop containing nucleoside triphosphate hydrolases"/>
    <property type="match status" value="1"/>
</dbReference>
<comment type="caution">
    <text evidence="1">The sequence shown here is derived from an EMBL/GenBank/DDBJ whole genome shotgun (WGS) entry which is preliminary data.</text>
</comment>